<evidence type="ECO:0000256" key="14">
    <source>
        <dbReference type="SAM" id="SignalP"/>
    </source>
</evidence>
<dbReference type="PANTHER" id="PTHR42715:SF12">
    <property type="entry name" value="BETA-GLUCOSIDASE G-RELATED"/>
    <property type="match status" value="1"/>
</dbReference>
<evidence type="ECO:0000256" key="5">
    <source>
        <dbReference type="ARBA" id="ARBA00022525"/>
    </source>
</evidence>
<dbReference type="InterPro" id="IPR036881">
    <property type="entry name" value="Glyco_hydro_3_C_sf"/>
</dbReference>
<name>A0A1Q9DG55_SYMMI</name>
<dbReference type="GO" id="GO:0008422">
    <property type="term" value="F:beta-glucosidase activity"/>
    <property type="evidence" value="ECO:0007669"/>
    <property type="project" value="UniProtKB-EC"/>
</dbReference>
<comment type="caution">
    <text evidence="16">The sequence shown here is derived from an EMBL/GenBank/DDBJ whole genome shotgun (WGS) entry which is preliminary data.</text>
</comment>
<evidence type="ECO:0000256" key="11">
    <source>
        <dbReference type="ARBA" id="ARBA00041276"/>
    </source>
</evidence>
<dbReference type="InterPro" id="IPR029063">
    <property type="entry name" value="SAM-dependent_MTases_sf"/>
</dbReference>
<dbReference type="InterPro" id="IPR036962">
    <property type="entry name" value="Glyco_hydro_3_N_sf"/>
</dbReference>
<keyword evidence="5" id="KW-0964">Secreted</keyword>
<evidence type="ECO:0000313" key="16">
    <source>
        <dbReference type="EMBL" id="OLP94174.1"/>
    </source>
</evidence>
<feature type="chain" id="PRO_5012638536" description="Probable beta-glucosidase G" evidence="14">
    <location>
        <begin position="18"/>
        <end position="935"/>
    </location>
</feature>
<dbReference type="GO" id="GO:0005576">
    <property type="term" value="C:extracellular region"/>
    <property type="evidence" value="ECO:0007669"/>
    <property type="project" value="UniProtKB-SubCell"/>
</dbReference>
<dbReference type="PANTHER" id="PTHR42715">
    <property type="entry name" value="BETA-GLUCOSIDASE"/>
    <property type="match status" value="1"/>
</dbReference>
<evidence type="ECO:0000256" key="2">
    <source>
        <dbReference type="ARBA" id="ARBA00004613"/>
    </source>
</evidence>
<dbReference type="GO" id="GO:0009251">
    <property type="term" value="P:glucan catabolic process"/>
    <property type="evidence" value="ECO:0007669"/>
    <property type="project" value="TreeGrafter"/>
</dbReference>
<dbReference type="SUPFAM" id="SSF51445">
    <property type="entry name" value="(Trans)glycosidases"/>
    <property type="match status" value="1"/>
</dbReference>
<comment type="catalytic activity">
    <reaction evidence="1">
        <text>Hydrolysis of terminal, non-reducing beta-D-glucosyl residues with release of beta-D-glucose.</text>
        <dbReference type="EC" id="3.2.1.21"/>
    </reaction>
</comment>
<keyword evidence="7" id="KW-0378">Hydrolase</keyword>
<comment type="similarity">
    <text evidence="3">Belongs to the glycosyl hydrolase 3 family.</text>
</comment>
<feature type="signal peptide" evidence="14">
    <location>
        <begin position="1"/>
        <end position="17"/>
    </location>
</feature>
<evidence type="ECO:0000256" key="7">
    <source>
        <dbReference type="ARBA" id="ARBA00022801"/>
    </source>
</evidence>
<dbReference type="Proteomes" id="UP000186817">
    <property type="component" value="Unassembled WGS sequence"/>
</dbReference>
<dbReference type="InterPro" id="IPR013783">
    <property type="entry name" value="Ig-like_fold"/>
</dbReference>
<keyword evidence="17" id="KW-1185">Reference proteome</keyword>
<dbReference type="AlphaFoldDB" id="A0A1Q9DG55"/>
<dbReference type="OrthoDB" id="416222at2759"/>
<dbReference type="EMBL" id="LSRX01000554">
    <property type="protein sequence ID" value="OLP94174.1"/>
    <property type="molecule type" value="Genomic_DNA"/>
</dbReference>
<comment type="subcellular location">
    <subcellularLocation>
        <location evidence="2">Secreted</location>
    </subcellularLocation>
</comment>
<dbReference type="Pfam" id="PF14310">
    <property type="entry name" value="Fn3-like"/>
    <property type="match status" value="1"/>
</dbReference>
<reference evidence="16 17" key="1">
    <citation type="submission" date="2016-02" db="EMBL/GenBank/DDBJ databases">
        <title>Genome analysis of coral dinoflagellate symbionts highlights evolutionary adaptations to a symbiotic lifestyle.</title>
        <authorList>
            <person name="Aranda M."/>
            <person name="Li Y."/>
            <person name="Liew Y.J."/>
            <person name="Baumgarten S."/>
            <person name="Simakov O."/>
            <person name="Wilson M."/>
            <person name="Piel J."/>
            <person name="Ashoor H."/>
            <person name="Bougouffa S."/>
            <person name="Bajic V.B."/>
            <person name="Ryu T."/>
            <person name="Ravasi T."/>
            <person name="Bayer T."/>
            <person name="Micklem G."/>
            <person name="Kim H."/>
            <person name="Bhak J."/>
            <person name="Lajeunesse T.C."/>
            <person name="Voolstra C.R."/>
        </authorList>
    </citation>
    <scope>NUCLEOTIDE SEQUENCE [LARGE SCALE GENOMIC DNA]</scope>
    <source>
        <strain evidence="16 17">CCMP2467</strain>
    </source>
</reference>
<dbReference type="InterPro" id="IPR001764">
    <property type="entry name" value="Glyco_hydro_3_N"/>
</dbReference>
<dbReference type="Gene3D" id="3.40.50.1700">
    <property type="entry name" value="Glycoside hydrolase family 3 C-terminal domain"/>
    <property type="match status" value="1"/>
</dbReference>
<dbReference type="Pfam" id="PF00933">
    <property type="entry name" value="Glyco_hydro_3"/>
    <property type="match status" value="1"/>
</dbReference>
<evidence type="ECO:0000256" key="12">
    <source>
        <dbReference type="ARBA" id="ARBA00041601"/>
    </source>
</evidence>
<dbReference type="InterPro" id="IPR017853">
    <property type="entry name" value="GH"/>
</dbReference>
<dbReference type="PRINTS" id="PR00133">
    <property type="entry name" value="GLHYDRLASE3"/>
</dbReference>
<evidence type="ECO:0000256" key="4">
    <source>
        <dbReference type="ARBA" id="ARBA00012744"/>
    </source>
</evidence>
<dbReference type="Pfam" id="PF10294">
    <property type="entry name" value="Methyltransf_16"/>
    <property type="match status" value="1"/>
</dbReference>
<dbReference type="InterPro" id="IPR002772">
    <property type="entry name" value="Glyco_hydro_3_C"/>
</dbReference>
<keyword evidence="8" id="KW-0326">Glycosidase</keyword>
<dbReference type="OMA" id="GNETGNC"/>
<organism evidence="16 17">
    <name type="scientific">Symbiodinium microadriaticum</name>
    <name type="common">Dinoflagellate</name>
    <name type="synonym">Zooxanthella microadriatica</name>
    <dbReference type="NCBI Taxonomy" id="2951"/>
    <lineage>
        <taxon>Eukaryota</taxon>
        <taxon>Sar</taxon>
        <taxon>Alveolata</taxon>
        <taxon>Dinophyceae</taxon>
        <taxon>Suessiales</taxon>
        <taxon>Symbiodiniaceae</taxon>
        <taxon>Symbiodinium</taxon>
    </lineage>
</organism>
<evidence type="ECO:0000256" key="1">
    <source>
        <dbReference type="ARBA" id="ARBA00000448"/>
    </source>
</evidence>
<dbReference type="Gene3D" id="2.60.40.10">
    <property type="entry name" value="Immunoglobulins"/>
    <property type="match status" value="1"/>
</dbReference>
<gene>
    <name evidence="16" type="primary">bglB</name>
    <name evidence="16" type="ORF">AK812_SmicGene23856</name>
</gene>
<evidence type="ECO:0000256" key="8">
    <source>
        <dbReference type="ARBA" id="ARBA00023295"/>
    </source>
</evidence>
<accession>A0A1Q9DG55</accession>
<keyword evidence="6 14" id="KW-0732">Signal</keyword>
<dbReference type="InterPro" id="IPR050288">
    <property type="entry name" value="Cellulose_deg_GH3"/>
</dbReference>
<dbReference type="EC" id="3.2.1.21" evidence="4"/>
<dbReference type="Gene3D" id="3.40.50.150">
    <property type="entry name" value="Vaccinia Virus protein VP39"/>
    <property type="match status" value="1"/>
</dbReference>
<feature type="domain" description="Fibronectin type III-like" evidence="15">
    <location>
        <begin position="627"/>
        <end position="696"/>
    </location>
</feature>
<dbReference type="InterPro" id="IPR026891">
    <property type="entry name" value="Fn3-like"/>
</dbReference>
<dbReference type="Pfam" id="PF01915">
    <property type="entry name" value="Glyco_hydro_3_C"/>
    <property type="match status" value="1"/>
</dbReference>
<evidence type="ECO:0000256" key="10">
    <source>
        <dbReference type="ARBA" id="ARBA00039579"/>
    </source>
</evidence>
<dbReference type="Gene3D" id="3.20.20.300">
    <property type="entry name" value="Glycoside hydrolase, family 3, N-terminal domain"/>
    <property type="match status" value="1"/>
</dbReference>
<evidence type="ECO:0000256" key="6">
    <source>
        <dbReference type="ARBA" id="ARBA00022729"/>
    </source>
</evidence>
<proteinExistence type="inferred from homology"/>
<comment type="function">
    <text evidence="9">Beta-glucosidases are one of a number of cellulolytic enzymes involved in the degradation of cellulosic biomass. Catalyzes the last step releasing glucose from the inhibitory cellobiose.</text>
</comment>
<evidence type="ECO:0000259" key="15">
    <source>
        <dbReference type="SMART" id="SM01217"/>
    </source>
</evidence>
<protein>
    <recommendedName>
        <fullName evidence="10">Probable beta-glucosidase G</fullName>
        <ecNumber evidence="4">3.2.1.21</ecNumber>
    </recommendedName>
    <alternativeName>
        <fullName evidence="11">Beta-D-glucoside glucohydrolase G</fullName>
    </alternativeName>
    <alternativeName>
        <fullName evidence="12">Cellobiase G</fullName>
    </alternativeName>
    <alternativeName>
        <fullName evidence="13">Gentiobiase G</fullName>
    </alternativeName>
</protein>
<evidence type="ECO:0000256" key="13">
    <source>
        <dbReference type="ARBA" id="ARBA00041808"/>
    </source>
</evidence>
<dbReference type="SMART" id="SM01217">
    <property type="entry name" value="Fn3_like"/>
    <property type="match status" value="1"/>
</dbReference>
<evidence type="ECO:0000256" key="3">
    <source>
        <dbReference type="ARBA" id="ARBA00005336"/>
    </source>
</evidence>
<dbReference type="SUPFAM" id="SSF53335">
    <property type="entry name" value="S-adenosyl-L-methionine-dependent methyltransferases"/>
    <property type="match status" value="1"/>
</dbReference>
<evidence type="ECO:0000313" key="17">
    <source>
        <dbReference type="Proteomes" id="UP000186817"/>
    </source>
</evidence>
<sequence>MAAVMSSWLMPFTQVAGLIPGPWSDPSLSAHERAHLLVANMTLTEKLQMLHGSEDGRSECMDNPRCAYVGNIAPVERLGMPPVNMNDGPQGFRSPASLAGTSTAWPSGLTIAASWDEEAAFEWGQGMGKEFYDKGSNLQLGPGLNVARVPLNGRNFEYLSGEDPYLGYRLVQPVVKGIQSQKVVANAKHFIQNNQETNRAGVSEEVDERTRFEVYYPPFEGAVEAGVGSMMCSYNKINGYWSCENPSTLQSDLKQAINFEGYVMSDWGATHSMSIAAGLDVEQPGAAWMNADLLRQALEAGVVKETQVDESVRRILQAMIQVGVMDEPLSAWDWGKRLRNVTTSASVASARRLSAKGTVLLRNEGGLLPLAPGKRVAVIGLADANAIYHGGGSGSVEPSFVTTPLQGIRDAMGDSGTIVYNDGRDVVAAAELAKQSDYAIVFVGTLSREDFDRSSLSLDVGTDWTGQNEAVSRIAVYAGQKTVVVVTTPGAVLLPWSRQVAAVVTNFMPGQQAGNAIADVLFGNVNPSGKLPLTFPNSENEIQFSAAQYPGVPDSKAPAYAFYTEQLQVGYRFYEAKHLQFKTGFPFGHGLSYTNFTYGSLNLQDNSGGGKIVTFTIKNTGARRGAEVAQLYLEFPASAGEPFQLKGFAKTKLLEAGEACTLQLHLRPRDLSIWDVATRSWSQVGGVFGVSVGSSSRDIRLRTEFSTTRRGAMEDFCEVVVLRAGPAKLHEIHITIRELPLADGVHGSTGNQLWPAGSILAQELLRRPQLVQDRFILDLGAGCGLAGLAAAALGARRVLLTDCDGETVCNIHHNIQANRHLWGPEGGNCEVQAEALDWKRVSEDYALQERADVVISSDTVYGHFGDDLACCALNLLSSTGSMILVAPKDRQTGVPAFLERMKSAGYVYVESWVQDEHGEDFHLFDLKRRESTAPS</sequence>
<evidence type="ECO:0000256" key="9">
    <source>
        <dbReference type="ARBA" id="ARBA00024983"/>
    </source>
</evidence>
<dbReference type="SUPFAM" id="SSF52279">
    <property type="entry name" value="Beta-D-glucan exohydrolase, C-terminal domain"/>
    <property type="match status" value="1"/>
</dbReference>
<dbReference type="InterPro" id="IPR019410">
    <property type="entry name" value="Methyltransf_16"/>
</dbReference>